<dbReference type="PANTHER" id="PTHR33570:SF2">
    <property type="entry name" value="CARBOXYMUCONOLACTONE DECARBOXYLASE-LIKE DOMAIN-CONTAINING PROTEIN"/>
    <property type="match status" value="1"/>
</dbReference>
<sequence length="139" mass="15470">MSKEQKIKEAHELLFEEGLKVRREVVGDKYVDNALKNGSSEFGRAMQEYVTEVCWGSIWTRPGLERKQRSLLNVAMLCALNRSTELGGHVRGALANGATELEIRETILQAAGYCGFPAGIEGFKVGERVINEWKAEKGL</sequence>
<evidence type="ECO:0000313" key="3">
    <source>
        <dbReference type="Proteomes" id="UP000799772"/>
    </source>
</evidence>
<organism evidence="2 3">
    <name type="scientific">Rhizodiscina lignyota</name>
    <dbReference type="NCBI Taxonomy" id="1504668"/>
    <lineage>
        <taxon>Eukaryota</taxon>
        <taxon>Fungi</taxon>
        <taxon>Dikarya</taxon>
        <taxon>Ascomycota</taxon>
        <taxon>Pezizomycotina</taxon>
        <taxon>Dothideomycetes</taxon>
        <taxon>Pleosporomycetidae</taxon>
        <taxon>Aulographales</taxon>
        <taxon>Rhizodiscinaceae</taxon>
        <taxon>Rhizodiscina</taxon>
    </lineage>
</organism>
<evidence type="ECO:0000259" key="1">
    <source>
        <dbReference type="Pfam" id="PF02627"/>
    </source>
</evidence>
<dbReference type="EMBL" id="ML978129">
    <property type="protein sequence ID" value="KAF2096491.1"/>
    <property type="molecule type" value="Genomic_DNA"/>
</dbReference>
<dbReference type="GO" id="GO:0051920">
    <property type="term" value="F:peroxiredoxin activity"/>
    <property type="evidence" value="ECO:0007669"/>
    <property type="project" value="InterPro"/>
</dbReference>
<dbReference type="OrthoDB" id="104509at2759"/>
<keyword evidence="3" id="KW-1185">Reference proteome</keyword>
<dbReference type="InterPro" id="IPR052512">
    <property type="entry name" value="4CMD/NDH-1_regulator"/>
</dbReference>
<accession>A0A9P4M396</accession>
<dbReference type="Pfam" id="PF02627">
    <property type="entry name" value="CMD"/>
    <property type="match status" value="1"/>
</dbReference>
<gene>
    <name evidence="2" type="ORF">NA57DRAFT_67217</name>
</gene>
<reference evidence="2" key="1">
    <citation type="journal article" date="2020" name="Stud. Mycol.">
        <title>101 Dothideomycetes genomes: a test case for predicting lifestyles and emergence of pathogens.</title>
        <authorList>
            <person name="Haridas S."/>
            <person name="Albert R."/>
            <person name="Binder M."/>
            <person name="Bloem J."/>
            <person name="Labutti K."/>
            <person name="Salamov A."/>
            <person name="Andreopoulos B."/>
            <person name="Baker S."/>
            <person name="Barry K."/>
            <person name="Bills G."/>
            <person name="Bluhm B."/>
            <person name="Cannon C."/>
            <person name="Castanera R."/>
            <person name="Culley D."/>
            <person name="Daum C."/>
            <person name="Ezra D."/>
            <person name="Gonzalez J."/>
            <person name="Henrissat B."/>
            <person name="Kuo A."/>
            <person name="Liang C."/>
            <person name="Lipzen A."/>
            <person name="Lutzoni F."/>
            <person name="Magnuson J."/>
            <person name="Mondo S."/>
            <person name="Nolan M."/>
            <person name="Ohm R."/>
            <person name="Pangilinan J."/>
            <person name="Park H.-J."/>
            <person name="Ramirez L."/>
            <person name="Alfaro M."/>
            <person name="Sun H."/>
            <person name="Tritt A."/>
            <person name="Yoshinaga Y."/>
            <person name="Zwiers L.-H."/>
            <person name="Turgeon B."/>
            <person name="Goodwin S."/>
            <person name="Spatafora J."/>
            <person name="Crous P."/>
            <person name="Grigoriev I."/>
        </authorList>
    </citation>
    <scope>NUCLEOTIDE SEQUENCE</scope>
    <source>
        <strain evidence="2">CBS 133067</strain>
    </source>
</reference>
<protein>
    <submittedName>
        <fullName evidence="2">CMD-domain-containing protein</fullName>
    </submittedName>
</protein>
<evidence type="ECO:0000313" key="2">
    <source>
        <dbReference type="EMBL" id="KAF2096491.1"/>
    </source>
</evidence>
<feature type="domain" description="Carboxymuconolactone decarboxylase-like" evidence="1">
    <location>
        <begin position="46"/>
        <end position="125"/>
    </location>
</feature>
<dbReference type="SUPFAM" id="SSF69118">
    <property type="entry name" value="AhpD-like"/>
    <property type="match status" value="1"/>
</dbReference>
<dbReference type="AlphaFoldDB" id="A0A9P4M396"/>
<dbReference type="PANTHER" id="PTHR33570">
    <property type="entry name" value="4-CARBOXYMUCONOLACTONE DECARBOXYLASE FAMILY PROTEIN"/>
    <property type="match status" value="1"/>
</dbReference>
<dbReference type="Gene3D" id="1.20.1290.10">
    <property type="entry name" value="AhpD-like"/>
    <property type="match status" value="1"/>
</dbReference>
<dbReference type="InterPro" id="IPR029032">
    <property type="entry name" value="AhpD-like"/>
</dbReference>
<comment type="caution">
    <text evidence="2">The sequence shown here is derived from an EMBL/GenBank/DDBJ whole genome shotgun (WGS) entry which is preliminary data.</text>
</comment>
<dbReference type="Proteomes" id="UP000799772">
    <property type="component" value="Unassembled WGS sequence"/>
</dbReference>
<dbReference type="InterPro" id="IPR003779">
    <property type="entry name" value="CMD-like"/>
</dbReference>
<name>A0A9P4M396_9PEZI</name>
<proteinExistence type="predicted"/>